<reference evidence="1 2" key="1">
    <citation type="submission" date="2019-06" db="EMBL/GenBank/DDBJ databases">
        <authorList>
            <person name="Livingstone P."/>
            <person name="Whitworth D."/>
        </authorList>
    </citation>
    <scope>NUCLEOTIDE SEQUENCE [LARGE SCALE GENOMIC DNA]</scope>
    <source>
        <strain evidence="1 2">AM401</strain>
    </source>
</reference>
<dbReference type="Proteomes" id="UP000315369">
    <property type="component" value="Unassembled WGS sequence"/>
</dbReference>
<evidence type="ECO:0000313" key="2">
    <source>
        <dbReference type="Proteomes" id="UP000315369"/>
    </source>
</evidence>
<proteinExistence type="predicted"/>
<protein>
    <submittedName>
        <fullName evidence="1">Uncharacterized protein</fullName>
    </submittedName>
</protein>
<evidence type="ECO:0000313" key="1">
    <source>
        <dbReference type="EMBL" id="TQF10166.1"/>
    </source>
</evidence>
<comment type="caution">
    <text evidence="1">The sequence shown here is derived from an EMBL/GenBank/DDBJ whole genome shotgun (WGS) entry which is preliminary data.</text>
</comment>
<organism evidence="1 2">
    <name type="scientific">Myxococcus llanfairpwllgwyngyllgogerychwyrndrobwllllantysiliogogogochensis</name>
    <dbReference type="NCBI Taxonomy" id="2590453"/>
    <lineage>
        <taxon>Bacteria</taxon>
        <taxon>Pseudomonadati</taxon>
        <taxon>Myxococcota</taxon>
        <taxon>Myxococcia</taxon>
        <taxon>Myxococcales</taxon>
        <taxon>Cystobacterineae</taxon>
        <taxon>Myxococcaceae</taxon>
        <taxon>Myxococcus</taxon>
    </lineage>
</organism>
<gene>
    <name evidence="1" type="ORF">FJV41_40875</name>
</gene>
<name>A0A540WMB9_9BACT</name>
<dbReference type="AlphaFoldDB" id="A0A540WMB9"/>
<sequence length="193" mass="21422">MGCGSATVGAVGPPASAKWEGPPVTTPDGGTVRYAIYYGPWLCSARWMTQCERRCAAEGHVLLGCIWLADLKGDWSGRWAYLPAQAGTRYALTHCCCDYAVTDPTRTRRQWDNARDNYRRDWIAEFGGWPQSGGRNWPGHHIRDLGHGGHPTDPRNVFPIPDAVHTVVNSAYPQCYARGSRWSTIGPDRPYSD</sequence>
<keyword evidence="2" id="KW-1185">Reference proteome</keyword>
<dbReference type="EMBL" id="VIFM01000275">
    <property type="protein sequence ID" value="TQF10166.1"/>
    <property type="molecule type" value="Genomic_DNA"/>
</dbReference>
<dbReference type="OrthoDB" id="5499871at2"/>
<accession>A0A540WMB9</accession>